<sequence length="117" mass="12893">MEEARARELLRVERERIERSIAAIERPDADDGDDGDPHIEQHIADQGSDLYDKEFAVGQLGDLRDQLAAVERAEKRLAEGSFGLSVESGQPIPDARLEAVPTAERTVAEQAAWERGG</sequence>
<keyword evidence="4" id="KW-1185">Reference proteome</keyword>
<accession>A0A9E6XVV0</accession>
<dbReference type="Proteomes" id="UP001162834">
    <property type="component" value="Chromosome"/>
</dbReference>
<dbReference type="Gene3D" id="1.20.120.910">
    <property type="entry name" value="DksA, coiled-coil domain"/>
    <property type="match status" value="1"/>
</dbReference>
<dbReference type="PANTHER" id="PTHR33823">
    <property type="entry name" value="RNA POLYMERASE-BINDING TRANSCRIPTION FACTOR DKSA-RELATED"/>
    <property type="match status" value="1"/>
</dbReference>
<name>A0A9E6XVV0_9ACTN</name>
<organism evidence="3 4">
    <name type="scientific">Capillimicrobium parvum</name>
    <dbReference type="NCBI Taxonomy" id="2884022"/>
    <lineage>
        <taxon>Bacteria</taxon>
        <taxon>Bacillati</taxon>
        <taxon>Actinomycetota</taxon>
        <taxon>Thermoleophilia</taxon>
        <taxon>Solirubrobacterales</taxon>
        <taxon>Capillimicrobiaceae</taxon>
        <taxon>Capillimicrobium</taxon>
    </lineage>
</organism>
<dbReference type="EMBL" id="CP087164">
    <property type="protein sequence ID" value="UGS35366.1"/>
    <property type="molecule type" value="Genomic_DNA"/>
</dbReference>
<reference evidence="3" key="1">
    <citation type="journal article" date="2022" name="Int. J. Syst. Evol. Microbiol.">
        <title>Pseudomonas aegrilactucae sp. nov. and Pseudomonas morbosilactucae sp. nov., pathogens causing bacterial rot of lettuce in Japan.</title>
        <authorList>
            <person name="Sawada H."/>
            <person name="Fujikawa T."/>
            <person name="Satou M."/>
        </authorList>
    </citation>
    <scope>NUCLEOTIDE SEQUENCE</scope>
    <source>
        <strain evidence="3">0166_1</strain>
    </source>
</reference>
<dbReference type="PANTHER" id="PTHR33823:SF5">
    <property type="entry name" value="DNAK SUPPRESSOR PROTEIN"/>
    <property type="match status" value="1"/>
</dbReference>
<dbReference type="AlphaFoldDB" id="A0A9E6XVV0"/>
<evidence type="ECO:0000313" key="4">
    <source>
        <dbReference type="Proteomes" id="UP001162834"/>
    </source>
</evidence>
<evidence type="ECO:0000256" key="2">
    <source>
        <dbReference type="SAM" id="MobiDB-lite"/>
    </source>
</evidence>
<evidence type="ECO:0000313" key="3">
    <source>
        <dbReference type="EMBL" id="UGS35366.1"/>
    </source>
</evidence>
<feature type="zinc finger region" description="dksA C4-type" evidence="1">
    <location>
        <begin position="85"/>
        <end position="109"/>
    </location>
</feature>
<evidence type="ECO:0000256" key="1">
    <source>
        <dbReference type="PROSITE-ProRule" id="PRU00510"/>
    </source>
</evidence>
<feature type="compositionally biased region" description="Basic and acidic residues" evidence="2">
    <location>
        <begin position="22"/>
        <end position="43"/>
    </location>
</feature>
<proteinExistence type="predicted"/>
<feature type="region of interest" description="Disordered" evidence="2">
    <location>
        <begin position="22"/>
        <end position="47"/>
    </location>
</feature>
<evidence type="ECO:0008006" key="5">
    <source>
        <dbReference type="Google" id="ProtNLM"/>
    </source>
</evidence>
<gene>
    <name evidence="3" type="ORF">DSM104329_01754</name>
</gene>
<dbReference type="PROSITE" id="PS51128">
    <property type="entry name" value="ZF_DKSA_2"/>
    <property type="match status" value="1"/>
</dbReference>
<protein>
    <recommendedName>
        <fullName evidence="5">DksA C4-type domain-containing protein</fullName>
    </recommendedName>
</protein>
<dbReference type="KEGG" id="sbae:DSM104329_01754"/>
<dbReference type="RefSeq" id="WP_259315054.1">
    <property type="nucleotide sequence ID" value="NZ_CP087164.1"/>
</dbReference>